<dbReference type="WBParaSite" id="snap_masked-unitig_30075-processed-gene-0.0-mRNA-1">
    <property type="protein sequence ID" value="snap_masked-unitig_30075-processed-gene-0.0-mRNA-1"/>
    <property type="gene ID" value="snap_masked-unitig_30075-processed-gene-0.0"/>
</dbReference>
<evidence type="ECO:0000256" key="1">
    <source>
        <dbReference type="SAM" id="MobiDB-lite"/>
    </source>
</evidence>
<dbReference type="AlphaFoldDB" id="A0A1I8JPV5"/>
<protein>
    <submittedName>
        <fullName evidence="3">Secreted protein</fullName>
    </submittedName>
</protein>
<reference evidence="3" key="1">
    <citation type="submission" date="2016-11" db="UniProtKB">
        <authorList>
            <consortium name="WormBaseParasite"/>
        </authorList>
    </citation>
    <scope>IDENTIFICATION</scope>
</reference>
<feature type="compositionally biased region" description="Basic and acidic residues" evidence="1">
    <location>
        <begin position="107"/>
        <end position="116"/>
    </location>
</feature>
<evidence type="ECO:0000313" key="2">
    <source>
        <dbReference type="Proteomes" id="UP000095280"/>
    </source>
</evidence>
<organism evidence="2 3">
    <name type="scientific">Macrostomum lignano</name>
    <dbReference type="NCBI Taxonomy" id="282301"/>
    <lineage>
        <taxon>Eukaryota</taxon>
        <taxon>Metazoa</taxon>
        <taxon>Spiralia</taxon>
        <taxon>Lophotrochozoa</taxon>
        <taxon>Platyhelminthes</taxon>
        <taxon>Rhabditophora</taxon>
        <taxon>Macrostomorpha</taxon>
        <taxon>Macrostomida</taxon>
        <taxon>Macrostomidae</taxon>
        <taxon>Macrostomum</taxon>
    </lineage>
</organism>
<keyword evidence="2" id="KW-1185">Reference proteome</keyword>
<proteinExistence type="predicted"/>
<feature type="region of interest" description="Disordered" evidence="1">
    <location>
        <begin position="99"/>
        <end position="121"/>
    </location>
</feature>
<dbReference type="Proteomes" id="UP000095280">
    <property type="component" value="Unplaced"/>
</dbReference>
<sequence>MFISFACLSIRITRVTKSLPLRIAAQAETRFEHRHLRTDRSPTVSLRDAPGLCRLPLLSQAAFCRTPDRQRAQYLIMCFTREFMCCHIGIGCDSEPEEAAATNSEAGRARAVEQVESRPMSQRCKRVQPQFCSDEALRVRVSRGRPEL</sequence>
<evidence type="ECO:0000313" key="3">
    <source>
        <dbReference type="WBParaSite" id="snap_masked-unitig_30075-processed-gene-0.0-mRNA-1"/>
    </source>
</evidence>
<name>A0A1I8JPV5_9PLAT</name>
<accession>A0A1I8JPV5</accession>